<dbReference type="RefSeq" id="WP_229490639.1">
    <property type="nucleotide sequence ID" value="NZ_JAIVFQ010000143.1"/>
</dbReference>
<evidence type="ECO:0008006" key="3">
    <source>
        <dbReference type="Google" id="ProtNLM"/>
    </source>
</evidence>
<dbReference type="EMBL" id="JAIVFQ010000143">
    <property type="protein sequence ID" value="MCC5604641.1"/>
    <property type="molecule type" value="Genomic_DNA"/>
</dbReference>
<proteinExistence type="predicted"/>
<comment type="caution">
    <text evidence="1">The sequence shown here is derived from an EMBL/GenBank/DDBJ whole genome shotgun (WGS) entry which is preliminary data.</text>
</comment>
<sequence length="193" mass="22431">MLTSQQLKQSDVKVDLYICNSSLNIGKIVEVWETCFTVDWSSEIKCYFWERDDRVIDELAIAPQHLIDKFLEEKLGCETTQENFLEESQPQPEAVRKLKGRQRKGCLYRYIENKKLKNGSIASYPRVIGHRQLDDPTHWRWGFNWEEKIDGEWKGRSIGSVPLGAIALIQSMQNEGVLLEEIIGFIKRAKAKK</sequence>
<evidence type="ECO:0000313" key="2">
    <source>
        <dbReference type="Proteomes" id="UP001199525"/>
    </source>
</evidence>
<evidence type="ECO:0000313" key="1">
    <source>
        <dbReference type="EMBL" id="MCC5604641.1"/>
    </source>
</evidence>
<dbReference type="Proteomes" id="UP001199525">
    <property type="component" value="Unassembled WGS sequence"/>
</dbReference>
<organism evidence="1 2">
    <name type="scientific">Nostoc favosum CHAB5714</name>
    <dbReference type="NCBI Taxonomy" id="2780399"/>
    <lineage>
        <taxon>Bacteria</taxon>
        <taxon>Bacillati</taxon>
        <taxon>Cyanobacteriota</taxon>
        <taxon>Cyanophyceae</taxon>
        <taxon>Nostocales</taxon>
        <taxon>Nostocaceae</taxon>
        <taxon>Nostoc</taxon>
        <taxon>Nostoc favosum</taxon>
    </lineage>
</organism>
<name>A0ABS8ILE5_9NOSO</name>
<protein>
    <recommendedName>
        <fullName evidence="3">C-5 cytosine-specific DNA methylase</fullName>
    </recommendedName>
</protein>
<gene>
    <name evidence="1" type="ORF">LC586_37245</name>
</gene>
<reference evidence="1 2" key="1">
    <citation type="journal article" date="2021" name="Microorganisms">
        <title>Genome Evolution of Filamentous Cyanobacterium Nostoc Species: From Facultative Symbiosis to Free Living.</title>
        <authorList>
            <person name="Huo D."/>
            <person name="Li H."/>
            <person name="Cai F."/>
            <person name="Guo X."/>
            <person name="Qiao Z."/>
            <person name="Wang W."/>
            <person name="Yu G."/>
            <person name="Li R."/>
        </authorList>
    </citation>
    <scope>NUCLEOTIDE SEQUENCE [LARGE SCALE GENOMIC DNA]</scope>
    <source>
        <strain evidence="1 2">CHAB 5714</strain>
    </source>
</reference>
<keyword evidence="2" id="KW-1185">Reference proteome</keyword>
<accession>A0ABS8ILE5</accession>